<name>A0A5N7MU77_9HYPH</name>
<evidence type="ECO:0000313" key="2">
    <source>
        <dbReference type="EMBL" id="MPR30532.1"/>
    </source>
</evidence>
<feature type="transmembrane region" description="Helical" evidence="1">
    <location>
        <begin position="63"/>
        <end position="89"/>
    </location>
</feature>
<organism evidence="2 3">
    <name type="scientific">Microvirga tunisiensis</name>
    <dbReference type="NCBI Taxonomy" id="2108360"/>
    <lineage>
        <taxon>Bacteria</taxon>
        <taxon>Pseudomonadati</taxon>
        <taxon>Pseudomonadota</taxon>
        <taxon>Alphaproteobacteria</taxon>
        <taxon>Hyphomicrobiales</taxon>
        <taxon>Methylobacteriaceae</taxon>
        <taxon>Microvirga</taxon>
    </lineage>
</organism>
<dbReference type="AlphaFoldDB" id="A0A5N7MU77"/>
<dbReference type="EMBL" id="VOSK01000386">
    <property type="protein sequence ID" value="MPR30532.1"/>
    <property type="molecule type" value="Genomic_DNA"/>
</dbReference>
<keyword evidence="1" id="KW-1133">Transmembrane helix</keyword>
<feature type="transmembrane region" description="Helical" evidence="1">
    <location>
        <begin position="21"/>
        <end position="42"/>
    </location>
</feature>
<keyword evidence="1" id="KW-0472">Membrane</keyword>
<dbReference type="SUPFAM" id="SSF81324">
    <property type="entry name" value="Voltage-gated potassium channels"/>
    <property type="match status" value="1"/>
</dbReference>
<keyword evidence="2" id="KW-0407">Ion channel</keyword>
<dbReference type="GO" id="GO:0034220">
    <property type="term" value="P:monoatomic ion transmembrane transport"/>
    <property type="evidence" value="ECO:0007669"/>
    <property type="project" value="UniProtKB-KW"/>
</dbReference>
<evidence type="ECO:0000256" key="1">
    <source>
        <dbReference type="SAM" id="Phobius"/>
    </source>
</evidence>
<keyword evidence="1" id="KW-0812">Transmembrane</keyword>
<dbReference type="RefSeq" id="WP_152717362.1">
    <property type="nucleotide sequence ID" value="NZ_VOSJ01000418.1"/>
</dbReference>
<reference evidence="2 3" key="1">
    <citation type="journal article" date="2019" name="Syst. Appl. Microbiol.">
        <title>Microvirga tunisiensis sp. nov., a root nodule symbiotic bacterium isolated from Lupinus micranthus and L. luteus grown in Northern Tunisia.</title>
        <authorList>
            <person name="Msaddak A."/>
            <person name="Rejili M."/>
            <person name="Duran D."/>
            <person name="Mars M."/>
            <person name="Palacios J.M."/>
            <person name="Ruiz-Argueso T."/>
            <person name="Rey L."/>
            <person name="Imperial J."/>
        </authorList>
    </citation>
    <scope>NUCLEOTIDE SEQUENCE [LARGE SCALE GENOMIC DNA]</scope>
    <source>
        <strain evidence="2 3">Lmie10</strain>
    </source>
</reference>
<keyword evidence="2" id="KW-0813">Transport</keyword>
<protein>
    <submittedName>
        <fullName evidence="2">Two pore domain potassium channel family protein</fullName>
    </submittedName>
</protein>
<evidence type="ECO:0000313" key="3">
    <source>
        <dbReference type="Proteomes" id="UP000403266"/>
    </source>
</evidence>
<feature type="transmembrane region" description="Helical" evidence="1">
    <location>
        <begin position="131"/>
        <end position="151"/>
    </location>
</feature>
<keyword evidence="3" id="KW-1185">Reference proteome</keyword>
<comment type="caution">
    <text evidence="2">The sequence shown here is derived from an EMBL/GenBank/DDBJ whole genome shotgun (WGS) entry which is preliminary data.</text>
</comment>
<dbReference type="Proteomes" id="UP000403266">
    <property type="component" value="Unassembled WGS sequence"/>
</dbReference>
<keyword evidence="2" id="KW-0406">Ion transport</keyword>
<accession>A0A5N7MU77</accession>
<proteinExistence type="predicted"/>
<sequence>MIPQDPLAQLHVEVASTSFDLLQIALGVAILVVVVFVHGAGIRRISRYFSERWVHVTTKTPHWRVNLLFGSVIAQLVIVHLIEVMIWALPIYWLNLIPELSAAAFFAAETYTTLGEGAVRLPLSWRQLGPIIAVSGLFTFGWTSSVLVYVMTQFGTLDTHHAERKKIAESDAA</sequence>
<gene>
    <name evidence="2" type="ORF">FS320_37370</name>
</gene>
<dbReference type="OrthoDB" id="2974133at2"/>